<feature type="transmembrane region" description="Helical" evidence="1">
    <location>
        <begin position="69"/>
        <end position="92"/>
    </location>
</feature>
<dbReference type="Proteomes" id="UP000283474">
    <property type="component" value="Chromosome"/>
</dbReference>
<feature type="transmembrane region" description="Helical" evidence="1">
    <location>
        <begin position="6"/>
        <end position="27"/>
    </location>
</feature>
<dbReference type="Pfam" id="PF09980">
    <property type="entry name" value="DUF2214"/>
    <property type="match status" value="1"/>
</dbReference>
<dbReference type="KEGG" id="pus:CKA81_10025"/>
<reference evidence="2 3" key="1">
    <citation type="submission" date="2017-08" db="EMBL/GenBank/DDBJ databases">
        <authorList>
            <person name="Park S.-J."/>
            <person name="Kim H."/>
        </authorList>
    </citation>
    <scope>NUCLEOTIDE SEQUENCE [LARGE SCALE GENOMIC DNA]</scope>
    <source>
        <strain evidence="3">ye3</strain>
    </source>
</reference>
<evidence type="ECO:0000256" key="1">
    <source>
        <dbReference type="SAM" id="Phobius"/>
    </source>
</evidence>
<gene>
    <name evidence="2" type="ORF">CKA81_10025</name>
</gene>
<evidence type="ECO:0008006" key="4">
    <source>
        <dbReference type="Google" id="ProtNLM"/>
    </source>
</evidence>
<keyword evidence="1" id="KW-1133">Transmembrane helix</keyword>
<keyword evidence="1" id="KW-0812">Transmembrane</keyword>
<dbReference type="AlphaFoldDB" id="A0A410GCV1"/>
<protein>
    <recommendedName>
        <fullName evidence="4">DUF2214 domain-containing protein</fullName>
    </recommendedName>
</protein>
<dbReference type="OrthoDB" id="826511at2"/>
<dbReference type="EMBL" id="CP022987">
    <property type="protein sequence ID" value="QAA94127.1"/>
    <property type="molecule type" value="Genomic_DNA"/>
</dbReference>
<organism evidence="2 3">
    <name type="scientific">Pollutimonas thiosulfatoxidans</name>
    <dbReference type="NCBI Taxonomy" id="2028345"/>
    <lineage>
        <taxon>Bacteria</taxon>
        <taxon>Pseudomonadati</taxon>
        <taxon>Pseudomonadota</taxon>
        <taxon>Betaproteobacteria</taxon>
        <taxon>Burkholderiales</taxon>
        <taxon>Alcaligenaceae</taxon>
        <taxon>Pollutimonas</taxon>
    </lineage>
</organism>
<feature type="transmembrane region" description="Helical" evidence="1">
    <location>
        <begin position="39"/>
        <end position="63"/>
    </location>
</feature>
<name>A0A410GCV1_9BURK</name>
<dbReference type="InterPro" id="IPR018706">
    <property type="entry name" value="DUF2214_membrane"/>
</dbReference>
<evidence type="ECO:0000313" key="2">
    <source>
        <dbReference type="EMBL" id="QAA94127.1"/>
    </source>
</evidence>
<sequence>MSSLFAFLHHVAAFTLVSALAIEFVLLKEKLSTTIARRLLLADLMFGVSAAAVLFVGLLRVFFFEKGAAYYFTNLPFLAKLALFIAIGVLSAGPTKEFLSWRSALKKGQAPITPPEKIRGLRRVLHIEIALTAALVLCAVLMARGVGSIG</sequence>
<dbReference type="RefSeq" id="WP_128355129.1">
    <property type="nucleotide sequence ID" value="NZ_CP022987.1"/>
</dbReference>
<feature type="transmembrane region" description="Helical" evidence="1">
    <location>
        <begin position="124"/>
        <end position="143"/>
    </location>
</feature>
<keyword evidence="3" id="KW-1185">Reference proteome</keyword>
<keyword evidence="1" id="KW-0472">Membrane</keyword>
<proteinExistence type="predicted"/>
<accession>A0A410GCV1</accession>
<evidence type="ECO:0000313" key="3">
    <source>
        <dbReference type="Proteomes" id="UP000283474"/>
    </source>
</evidence>